<reference evidence="12 13" key="1">
    <citation type="submission" date="2018-08" db="EMBL/GenBank/DDBJ databases">
        <title>Genomic Encyclopedia of Type Strains, Phase IV (KMG-IV): sequencing the most valuable type-strain genomes for metagenomic binning, comparative biology and taxonomic classification.</title>
        <authorList>
            <person name="Goeker M."/>
        </authorList>
    </citation>
    <scope>NUCLEOTIDE SEQUENCE [LARGE SCALE GENOMIC DNA]</scope>
    <source>
        <strain evidence="12 13">DSM 26022</strain>
    </source>
</reference>
<keyword evidence="4" id="KW-1003">Cell membrane</keyword>
<evidence type="ECO:0000259" key="11">
    <source>
        <dbReference type="PROSITE" id="PS50928"/>
    </source>
</evidence>
<feature type="transmembrane region" description="Helical" evidence="9">
    <location>
        <begin position="144"/>
        <end position="164"/>
    </location>
</feature>
<accession>A0A3E0H3R1</accession>
<evidence type="ECO:0000256" key="4">
    <source>
        <dbReference type="ARBA" id="ARBA00022475"/>
    </source>
</evidence>
<feature type="domain" description="ABC transmembrane type-1" evidence="11">
    <location>
        <begin position="73"/>
        <end position="280"/>
    </location>
</feature>
<name>A0A3E0H3R1_9GAMM</name>
<sequence>MTLSGISFLFRADAALALSTRALALWSALLVLFIAGFLLREAWPILTDGHWQAFFTSAGWYPSSGQFNLWPMLVATLAASLGAMLLALPLGVASAVFLCFHAPTPIANGYRRLIILLAGIPSVVFGLWGLTVMVPLIADIAPPGASLLAAMLILALMILPTVALTSEAALAAVPASYAHGAYALGLSRATSEWRVLVPAARAGILSGALLAMGRALGETMAVLMVAGNVVQLPGSLFDSVRVLTANMALEMAYATGEHRASLFVTGLVLMALVSALAWWAHRHASAEVANAH</sequence>
<evidence type="ECO:0000313" key="13">
    <source>
        <dbReference type="Proteomes" id="UP000256774"/>
    </source>
</evidence>
<dbReference type="Pfam" id="PF00528">
    <property type="entry name" value="BPD_transp_1"/>
    <property type="match status" value="1"/>
</dbReference>
<dbReference type="OrthoDB" id="9785113at2"/>
<feature type="transmembrane region" description="Helical" evidence="9">
    <location>
        <begin position="260"/>
        <end position="280"/>
    </location>
</feature>
<comment type="function">
    <text evidence="10">Part of the binding-protein-dependent transport system for phosphate; probably responsible for the translocation of the substrate across the membrane.</text>
</comment>
<dbReference type="PANTHER" id="PTHR30425:SF1">
    <property type="entry name" value="PHOSPHATE TRANSPORT SYSTEM PERMEASE PROTEIN PSTC"/>
    <property type="match status" value="1"/>
</dbReference>
<feature type="transmembrane region" description="Helical" evidence="9">
    <location>
        <begin position="21"/>
        <end position="39"/>
    </location>
</feature>
<comment type="subcellular location">
    <subcellularLocation>
        <location evidence="10">Cell inner membrane</location>
        <topology evidence="10">Multi-pass membrane protein</topology>
    </subcellularLocation>
    <subcellularLocation>
        <location evidence="1 9">Cell membrane</location>
        <topology evidence="1 9">Multi-pass membrane protein</topology>
    </subcellularLocation>
</comment>
<evidence type="ECO:0000256" key="7">
    <source>
        <dbReference type="ARBA" id="ARBA00022989"/>
    </source>
</evidence>
<gene>
    <name evidence="12" type="ORF">DFR26_1599</name>
</gene>
<feature type="transmembrane region" description="Helical" evidence="9">
    <location>
        <begin position="113"/>
        <end position="138"/>
    </location>
</feature>
<evidence type="ECO:0000256" key="2">
    <source>
        <dbReference type="ARBA" id="ARBA00007069"/>
    </source>
</evidence>
<keyword evidence="7 9" id="KW-1133">Transmembrane helix</keyword>
<keyword evidence="3 9" id="KW-0813">Transport</keyword>
<dbReference type="PROSITE" id="PS50928">
    <property type="entry name" value="ABC_TM1"/>
    <property type="match status" value="1"/>
</dbReference>
<organism evidence="12 13">
    <name type="scientific">Paraperlucidibaca baekdonensis</name>
    <dbReference type="NCBI Taxonomy" id="748120"/>
    <lineage>
        <taxon>Bacteria</taxon>
        <taxon>Pseudomonadati</taxon>
        <taxon>Pseudomonadota</taxon>
        <taxon>Gammaproteobacteria</taxon>
        <taxon>Moraxellales</taxon>
        <taxon>Moraxellaceae</taxon>
        <taxon>Paraperlucidibaca</taxon>
    </lineage>
</organism>
<dbReference type="InterPro" id="IPR011864">
    <property type="entry name" value="Phosphate_PstC"/>
</dbReference>
<dbReference type="InterPro" id="IPR035906">
    <property type="entry name" value="MetI-like_sf"/>
</dbReference>
<keyword evidence="8 9" id="KW-0472">Membrane</keyword>
<dbReference type="GO" id="GO:0006817">
    <property type="term" value="P:phosphate ion transport"/>
    <property type="evidence" value="ECO:0007669"/>
    <property type="project" value="UniProtKB-KW"/>
</dbReference>
<protein>
    <recommendedName>
        <fullName evidence="10">Phosphate transport system permease protein</fullName>
    </recommendedName>
</protein>
<feature type="transmembrane region" description="Helical" evidence="9">
    <location>
        <begin position="69"/>
        <end position="101"/>
    </location>
</feature>
<comment type="caution">
    <text evidence="12">The sequence shown here is derived from an EMBL/GenBank/DDBJ whole genome shotgun (WGS) entry which is preliminary data.</text>
</comment>
<keyword evidence="5 10" id="KW-0592">Phosphate transport</keyword>
<dbReference type="NCBIfam" id="TIGR02138">
    <property type="entry name" value="phosphate_pstC"/>
    <property type="match status" value="1"/>
</dbReference>
<evidence type="ECO:0000256" key="5">
    <source>
        <dbReference type="ARBA" id="ARBA00022592"/>
    </source>
</evidence>
<dbReference type="SUPFAM" id="SSF161098">
    <property type="entry name" value="MetI-like"/>
    <property type="match status" value="1"/>
</dbReference>
<dbReference type="GO" id="GO:0005315">
    <property type="term" value="F:phosphate transmembrane transporter activity"/>
    <property type="evidence" value="ECO:0007669"/>
    <property type="project" value="InterPro"/>
</dbReference>
<keyword evidence="6 9" id="KW-0812">Transmembrane</keyword>
<comment type="caution">
    <text evidence="10">Lacks conserved residue(s) required for the propagation of feature annotation.</text>
</comment>
<dbReference type="Proteomes" id="UP000256774">
    <property type="component" value="Unassembled WGS sequence"/>
</dbReference>
<comment type="similarity">
    <text evidence="2 10">Belongs to the binding-protein-dependent transport system permease family. CysTW subfamily.</text>
</comment>
<dbReference type="PANTHER" id="PTHR30425">
    <property type="entry name" value="PHOSPHATE TRANSPORT SYSTEM PERMEASE PROTEIN PST"/>
    <property type="match status" value="1"/>
</dbReference>
<dbReference type="InterPro" id="IPR051124">
    <property type="entry name" value="Phosphate_Transport_Permease"/>
</dbReference>
<dbReference type="GO" id="GO:0005886">
    <property type="term" value="C:plasma membrane"/>
    <property type="evidence" value="ECO:0007669"/>
    <property type="project" value="UniProtKB-SubCell"/>
</dbReference>
<evidence type="ECO:0000256" key="9">
    <source>
        <dbReference type="RuleBase" id="RU363032"/>
    </source>
</evidence>
<dbReference type="EMBL" id="QUNR01000003">
    <property type="protein sequence ID" value="REH37815.1"/>
    <property type="molecule type" value="Genomic_DNA"/>
</dbReference>
<dbReference type="Gene3D" id="1.10.3720.10">
    <property type="entry name" value="MetI-like"/>
    <property type="match status" value="1"/>
</dbReference>
<dbReference type="InterPro" id="IPR000515">
    <property type="entry name" value="MetI-like"/>
</dbReference>
<evidence type="ECO:0000256" key="1">
    <source>
        <dbReference type="ARBA" id="ARBA00004651"/>
    </source>
</evidence>
<dbReference type="RefSeq" id="WP_116208422.1">
    <property type="nucleotide sequence ID" value="NZ_QUNR01000003.1"/>
</dbReference>
<evidence type="ECO:0000256" key="6">
    <source>
        <dbReference type="ARBA" id="ARBA00022692"/>
    </source>
</evidence>
<evidence type="ECO:0000256" key="10">
    <source>
        <dbReference type="RuleBase" id="RU363054"/>
    </source>
</evidence>
<evidence type="ECO:0000256" key="3">
    <source>
        <dbReference type="ARBA" id="ARBA00022448"/>
    </source>
</evidence>
<keyword evidence="13" id="KW-1185">Reference proteome</keyword>
<evidence type="ECO:0000256" key="8">
    <source>
        <dbReference type="ARBA" id="ARBA00023136"/>
    </source>
</evidence>
<keyword evidence="10" id="KW-0997">Cell inner membrane</keyword>
<dbReference type="AlphaFoldDB" id="A0A3E0H3R1"/>
<evidence type="ECO:0000313" key="12">
    <source>
        <dbReference type="EMBL" id="REH37815.1"/>
    </source>
</evidence>
<proteinExistence type="inferred from homology"/>
<dbReference type="CDD" id="cd06261">
    <property type="entry name" value="TM_PBP2"/>
    <property type="match status" value="1"/>
</dbReference>